<feature type="binding site" evidence="8">
    <location>
        <position position="107"/>
    </location>
    <ligand>
        <name>GTP</name>
        <dbReference type="ChEBI" id="CHEBI:37565"/>
    </ligand>
</feature>
<accession>A0A967KC99</accession>
<sequence length="209" mass="22442">MTIDNKNVAGVLLAGGLSRRMGGGDKCLRDLGGRPILAHIIERAEPQVAALVLNANGEAARFDAFGLPVAADVVEGFAGPLAGILTGLDWAAVNAPGADWLASFASDAPFFPTDMVEQMAEAVEAAGADLACAITHGRTHPVFGLWRVSLRDDLRRAMLEEEIRKVDRWTARYKLVAVDFPDIETAAGPLDPFFNTNRPEDLEEAARYL</sequence>
<evidence type="ECO:0000256" key="5">
    <source>
        <dbReference type="ARBA" id="ARBA00022842"/>
    </source>
</evidence>
<dbReference type="SUPFAM" id="SSF53448">
    <property type="entry name" value="Nucleotide-diphospho-sugar transferases"/>
    <property type="match status" value="1"/>
</dbReference>
<name>A0A967KC99_9PROT</name>
<dbReference type="CDD" id="cd02503">
    <property type="entry name" value="MobA"/>
    <property type="match status" value="1"/>
</dbReference>
<dbReference type="Gene3D" id="3.90.550.10">
    <property type="entry name" value="Spore Coat Polysaccharide Biosynthesis Protein SpsA, Chain A"/>
    <property type="match status" value="1"/>
</dbReference>
<evidence type="ECO:0000256" key="6">
    <source>
        <dbReference type="ARBA" id="ARBA00023134"/>
    </source>
</evidence>
<keyword evidence="2 8" id="KW-0808">Transferase</keyword>
<protein>
    <recommendedName>
        <fullName evidence="8">Molybdenum cofactor guanylyltransferase</fullName>
        <shortName evidence="8">MoCo guanylyltransferase</shortName>
        <ecNumber evidence="8">2.7.7.77</ecNumber>
    </recommendedName>
    <alternativeName>
        <fullName evidence="8">GTP:molybdopterin guanylyltransferase</fullName>
    </alternativeName>
    <alternativeName>
        <fullName evidence="8">Mo-MPT guanylyltransferase</fullName>
    </alternativeName>
    <alternativeName>
        <fullName evidence="8">Molybdopterin guanylyltransferase</fullName>
    </alternativeName>
    <alternativeName>
        <fullName evidence="8">Molybdopterin-guanine dinucleotide synthase</fullName>
        <shortName evidence="8">MGD synthase</shortName>
    </alternativeName>
</protein>
<keyword evidence="4 8" id="KW-0547">Nucleotide-binding</keyword>
<feature type="binding site" evidence="8">
    <location>
        <position position="54"/>
    </location>
    <ligand>
        <name>GTP</name>
        <dbReference type="ChEBI" id="CHEBI:37565"/>
    </ligand>
</feature>
<dbReference type="PANTHER" id="PTHR19136:SF81">
    <property type="entry name" value="MOLYBDENUM COFACTOR GUANYLYLTRANSFERASE"/>
    <property type="match status" value="1"/>
</dbReference>
<comment type="domain">
    <text evidence="8">The N-terminal domain determines nucleotide recognition and specific binding, while the C-terminal domain determines the specific binding to the target protein.</text>
</comment>
<dbReference type="GO" id="GO:1902758">
    <property type="term" value="P:bis(molybdopterin guanine dinucleotide)molybdenum biosynthetic process"/>
    <property type="evidence" value="ECO:0007669"/>
    <property type="project" value="TreeGrafter"/>
</dbReference>
<feature type="binding site" evidence="8">
    <location>
        <position position="107"/>
    </location>
    <ligand>
        <name>Mg(2+)</name>
        <dbReference type="ChEBI" id="CHEBI:18420"/>
    </ligand>
</feature>
<comment type="subunit">
    <text evidence="8">Monomer.</text>
</comment>
<evidence type="ECO:0000256" key="2">
    <source>
        <dbReference type="ARBA" id="ARBA00022679"/>
    </source>
</evidence>
<evidence type="ECO:0000256" key="4">
    <source>
        <dbReference type="ARBA" id="ARBA00022741"/>
    </source>
</evidence>
<dbReference type="GO" id="GO:0005525">
    <property type="term" value="F:GTP binding"/>
    <property type="evidence" value="ECO:0007669"/>
    <property type="project" value="UniProtKB-UniRule"/>
</dbReference>
<dbReference type="NCBIfam" id="TIGR02665">
    <property type="entry name" value="molyb_mobA"/>
    <property type="match status" value="1"/>
</dbReference>
<dbReference type="GO" id="GO:0005737">
    <property type="term" value="C:cytoplasm"/>
    <property type="evidence" value="ECO:0007669"/>
    <property type="project" value="UniProtKB-SubCell"/>
</dbReference>
<comment type="function">
    <text evidence="8">Transfers a GMP moiety from GTP to Mo-molybdopterin (Mo-MPT) cofactor (Moco or molybdenum cofactor) to form Mo-molybdopterin guanine dinucleotide (Mo-MGD) cofactor.</text>
</comment>
<comment type="similarity">
    <text evidence="8">Belongs to the MobA family.</text>
</comment>
<feature type="domain" description="MobA-like NTP transferase" evidence="9">
    <location>
        <begin position="10"/>
        <end position="168"/>
    </location>
</feature>
<evidence type="ECO:0000256" key="8">
    <source>
        <dbReference type="HAMAP-Rule" id="MF_00316"/>
    </source>
</evidence>
<keyword evidence="5 8" id="KW-0460">Magnesium</keyword>
<feature type="binding site" evidence="8">
    <location>
        <position position="26"/>
    </location>
    <ligand>
        <name>GTP</name>
        <dbReference type="ChEBI" id="CHEBI:37565"/>
    </ligand>
</feature>
<dbReference type="AlphaFoldDB" id="A0A967KC99"/>
<dbReference type="Pfam" id="PF12804">
    <property type="entry name" value="NTP_transf_3"/>
    <property type="match status" value="1"/>
</dbReference>
<keyword evidence="1 8" id="KW-0963">Cytoplasm</keyword>
<keyword evidence="11" id="KW-1185">Reference proteome</keyword>
<feature type="binding site" evidence="8">
    <location>
        <begin position="13"/>
        <end position="15"/>
    </location>
    <ligand>
        <name>GTP</name>
        <dbReference type="ChEBI" id="CHEBI:37565"/>
    </ligand>
</feature>
<dbReference type="HAMAP" id="MF_00316">
    <property type="entry name" value="MobA"/>
    <property type="match status" value="1"/>
</dbReference>
<dbReference type="GO" id="GO:0061603">
    <property type="term" value="F:molybdenum cofactor guanylyltransferase activity"/>
    <property type="evidence" value="ECO:0007669"/>
    <property type="project" value="UniProtKB-EC"/>
</dbReference>
<reference evidence="10" key="1">
    <citation type="submission" date="2020-03" db="EMBL/GenBank/DDBJ databases">
        <title>Genome of Pelagibius litoralis DSM 21314T.</title>
        <authorList>
            <person name="Wang G."/>
        </authorList>
    </citation>
    <scope>NUCLEOTIDE SEQUENCE</scope>
    <source>
        <strain evidence="10">DSM 21314</strain>
    </source>
</reference>
<comment type="cofactor">
    <cofactor evidence="8">
        <name>Mg(2+)</name>
        <dbReference type="ChEBI" id="CHEBI:18420"/>
    </cofactor>
</comment>
<proteinExistence type="inferred from homology"/>
<keyword evidence="7 8" id="KW-0501">Molybdenum cofactor biosynthesis</keyword>
<dbReference type="InterPro" id="IPR013482">
    <property type="entry name" value="Molybde_CF_guanTrfase"/>
</dbReference>
<evidence type="ECO:0000256" key="3">
    <source>
        <dbReference type="ARBA" id="ARBA00022723"/>
    </source>
</evidence>
<dbReference type="PANTHER" id="PTHR19136">
    <property type="entry name" value="MOLYBDENUM COFACTOR GUANYLYLTRANSFERASE"/>
    <property type="match status" value="1"/>
</dbReference>
<comment type="subcellular location">
    <subcellularLocation>
        <location evidence="8">Cytoplasm</location>
    </subcellularLocation>
</comment>
<evidence type="ECO:0000256" key="1">
    <source>
        <dbReference type="ARBA" id="ARBA00022490"/>
    </source>
</evidence>
<keyword evidence="10" id="KW-0548">Nucleotidyltransferase</keyword>
<evidence type="ECO:0000313" key="10">
    <source>
        <dbReference type="EMBL" id="NIA69555.1"/>
    </source>
</evidence>
<gene>
    <name evidence="8 10" type="primary">mobA</name>
    <name evidence="10" type="ORF">HBA54_13215</name>
</gene>
<dbReference type="InterPro" id="IPR029044">
    <property type="entry name" value="Nucleotide-diphossugar_trans"/>
</dbReference>
<dbReference type="EMBL" id="JAAQPH010000009">
    <property type="protein sequence ID" value="NIA69555.1"/>
    <property type="molecule type" value="Genomic_DNA"/>
</dbReference>
<organism evidence="10 11">
    <name type="scientific">Pelagibius litoralis</name>
    <dbReference type="NCBI Taxonomy" id="374515"/>
    <lineage>
        <taxon>Bacteria</taxon>
        <taxon>Pseudomonadati</taxon>
        <taxon>Pseudomonadota</taxon>
        <taxon>Alphaproteobacteria</taxon>
        <taxon>Rhodospirillales</taxon>
        <taxon>Rhodovibrionaceae</taxon>
        <taxon>Pelagibius</taxon>
    </lineage>
</organism>
<evidence type="ECO:0000313" key="11">
    <source>
        <dbReference type="Proteomes" id="UP000761264"/>
    </source>
</evidence>
<keyword evidence="3 8" id="KW-0479">Metal-binding</keyword>
<dbReference type="EC" id="2.7.7.77" evidence="8"/>
<keyword evidence="6 8" id="KW-0342">GTP-binding</keyword>
<comment type="catalytic activity">
    <reaction evidence="8">
        <text>Mo-molybdopterin + GTP + H(+) = Mo-molybdopterin guanine dinucleotide + diphosphate</text>
        <dbReference type="Rhea" id="RHEA:34243"/>
        <dbReference type="ChEBI" id="CHEBI:15378"/>
        <dbReference type="ChEBI" id="CHEBI:33019"/>
        <dbReference type="ChEBI" id="CHEBI:37565"/>
        <dbReference type="ChEBI" id="CHEBI:71302"/>
        <dbReference type="ChEBI" id="CHEBI:71310"/>
        <dbReference type="EC" id="2.7.7.77"/>
    </reaction>
</comment>
<comment type="caution">
    <text evidence="10">The sequence shown here is derived from an EMBL/GenBank/DDBJ whole genome shotgun (WGS) entry which is preliminary data.</text>
</comment>
<evidence type="ECO:0000259" key="9">
    <source>
        <dbReference type="Pfam" id="PF12804"/>
    </source>
</evidence>
<dbReference type="InterPro" id="IPR025877">
    <property type="entry name" value="MobA-like_NTP_Trfase"/>
</dbReference>
<dbReference type="Proteomes" id="UP000761264">
    <property type="component" value="Unassembled WGS sequence"/>
</dbReference>
<dbReference type="GO" id="GO:0046872">
    <property type="term" value="F:metal ion binding"/>
    <property type="evidence" value="ECO:0007669"/>
    <property type="project" value="UniProtKB-KW"/>
</dbReference>
<feature type="binding site" evidence="8">
    <location>
        <position position="72"/>
    </location>
    <ligand>
        <name>GTP</name>
        <dbReference type="ChEBI" id="CHEBI:37565"/>
    </ligand>
</feature>
<evidence type="ECO:0000256" key="7">
    <source>
        <dbReference type="ARBA" id="ARBA00023150"/>
    </source>
</evidence>
<dbReference type="RefSeq" id="WP_167225274.1">
    <property type="nucleotide sequence ID" value="NZ_JAAQPH010000009.1"/>
</dbReference>